<organism evidence="2 3">
    <name type="scientific">Dryococelus australis</name>
    <dbReference type="NCBI Taxonomy" id="614101"/>
    <lineage>
        <taxon>Eukaryota</taxon>
        <taxon>Metazoa</taxon>
        <taxon>Ecdysozoa</taxon>
        <taxon>Arthropoda</taxon>
        <taxon>Hexapoda</taxon>
        <taxon>Insecta</taxon>
        <taxon>Pterygota</taxon>
        <taxon>Neoptera</taxon>
        <taxon>Polyneoptera</taxon>
        <taxon>Phasmatodea</taxon>
        <taxon>Verophasmatodea</taxon>
        <taxon>Anareolatae</taxon>
        <taxon>Phasmatidae</taxon>
        <taxon>Eurycanthinae</taxon>
        <taxon>Dryococelus</taxon>
    </lineage>
</organism>
<proteinExistence type="predicted"/>
<feature type="region of interest" description="Disordered" evidence="1">
    <location>
        <begin position="173"/>
        <end position="202"/>
    </location>
</feature>
<gene>
    <name evidence="2" type="ORF">PR048_024767</name>
</gene>
<accession>A0ABQ9GPH9</accession>
<protein>
    <submittedName>
        <fullName evidence="2">Uncharacterized protein</fullName>
    </submittedName>
</protein>
<evidence type="ECO:0000313" key="2">
    <source>
        <dbReference type="EMBL" id="KAJ8873930.1"/>
    </source>
</evidence>
<feature type="compositionally biased region" description="Basic and acidic residues" evidence="1">
    <location>
        <begin position="185"/>
        <end position="202"/>
    </location>
</feature>
<evidence type="ECO:0000256" key="1">
    <source>
        <dbReference type="SAM" id="MobiDB-lite"/>
    </source>
</evidence>
<name>A0ABQ9GPH9_9NEOP</name>
<dbReference type="EMBL" id="JARBHB010000010">
    <property type="protein sequence ID" value="KAJ8873930.1"/>
    <property type="molecule type" value="Genomic_DNA"/>
</dbReference>
<keyword evidence="3" id="KW-1185">Reference proteome</keyword>
<reference evidence="2 3" key="1">
    <citation type="submission" date="2023-02" db="EMBL/GenBank/DDBJ databases">
        <title>LHISI_Scaffold_Assembly.</title>
        <authorList>
            <person name="Stuart O.P."/>
            <person name="Cleave R."/>
            <person name="Magrath M.J.L."/>
            <person name="Mikheyev A.S."/>
        </authorList>
    </citation>
    <scope>NUCLEOTIDE SEQUENCE [LARGE SCALE GENOMIC DNA]</scope>
    <source>
        <strain evidence="2">Daus_M_001</strain>
        <tissue evidence="2">Leg muscle</tissue>
    </source>
</reference>
<feature type="region of interest" description="Disordered" evidence="1">
    <location>
        <begin position="84"/>
        <end position="109"/>
    </location>
</feature>
<comment type="caution">
    <text evidence="2">The sequence shown here is derived from an EMBL/GenBank/DDBJ whole genome shotgun (WGS) entry which is preliminary data.</text>
</comment>
<evidence type="ECO:0000313" key="3">
    <source>
        <dbReference type="Proteomes" id="UP001159363"/>
    </source>
</evidence>
<sequence length="551" mass="60136">MVQTWERSTCDAVKKFEIRDVLRRPRGGSSRRPRIREMPCDAGQLATLARGRQGGAAACQGRATGRNQATGGRLAAAVAGRRDAITQPPPSLPHGRANSDGTSQPSRCPPGCTVRHWISSQAGCRSLLRPGTATNPRYHPYPFSLHHLLPRPNQPSPSQQLCCVNSLQGKLSKNGRFEGVSGRDGTLRKLEGKSRDKGAELKEDEARHTDINTDVRTSSPSIPHMAHLWFTVGCQAGQKLANIWHAPGTIDGREVTPLTSRSLPIDGPGDWTQSTLEYVLNSLVFSTATLDVVVLSISTSCHTNLESAHSLSQSIQRLPCQPSFVMARPRSEQLSAPLTYVVALAHDVRALFQMFSESECDCVRAYAEACSSQISRQTLQLPSAGLAHHNVICSTESILVHITSTPVTFPDWFVRVRAFHAEHRWMDVMAGGRYFTSAALEISVRLPLLPSCSKETLCFWVTHGSTGDPEMPRLRVSQAYANPVGRCPLFLGSHPPAHPDAAVHKTGTVHTLHARKPRVPFEDNILMPQSTRGAAVDELLACSPPTKANRD</sequence>
<dbReference type="Proteomes" id="UP001159363">
    <property type="component" value="Chromosome 9"/>
</dbReference>